<name>A0A6G0X887_9STRA</name>
<gene>
    <name evidence="7" type="ORF">Ae201684_007220</name>
</gene>
<keyword evidence="1" id="KW-0479">Metal-binding</keyword>
<keyword evidence="2 4" id="KW-0863">Zinc-finger</keyword>
<keyword evidence="8" id="KW-1185">Reference proteome</keyword>
<feature type="region of interest" description="Disordered" evidence="5">
    <location>
        <begin position="372"/>
        <end position="446"/>
    </location>
</feature>
<sequence>MPSVVASPQFDCPGLKLDELVQLKALAEQNVMELVVKSDVRERSLGWTSVSRETDLAIYKAPDDSRQAWYYLGTMDVLGSVEEAAALFRDDTPELAAIFAPRFGQGIQDEALLYSIAAPSIHNNYMEKIAVKWFCAKSPLHNKLIKPRDACVLECHHAFKYSGRHGWARSLKSIRLASCPELLHSLGYNRVKTYVAGHVFVESEARQGHVTMYYIARADVAGTTHNWFVDLMMKQRCRRIRQVDLFLRQNRLKTRKALGPITLDSTAVCLICSEPLSLVKRRESCVKCGQLVCSKCSQSWQISQTFGQVRHVVVCTICVLPEITKDDIEKSTSTNVALMSFPQAISDAESDVMVGLSHGDISDVVVVDDPRGIHRRSSSSGHVSSHGSSGSTLELSNDDESDESSAGMSLFAVSSKTPGSSNQCVVNADQQPDDEGNGDSFDSLMSRVTIKKSKKRLEKEAAQRERQPKLSIVLNHSSVVHDEEPFELQDEDNYGGLLSRVLLKKSKGRVQRESEQRESQPRVSMSLEQRSSEEMSLVYKSLLKKFDSDEVL</sequence>
<dbReference type="InterPro" id="IPR000306">
    <property type="entry name" value="Znf_FYVE"/>
</dbReference>
<dbReference type="Gene3D" id="3.30.40.10">
    <property type="entry name" value="Zinc/RING finger domain, C3HC4 (zinc finger)"/>
    <property type="match status" value="1"/>
</dbReference>
<dbReference type="GO" id="GO:0008270">
    <property type="term" value="F:zinc ion binding"/>
    <property type="evidence" value="ECO:0007669"/>
    <property type="project" value="UniProtKB-KW"/>
</dbReference>
<dbReference type="InterPro" id="IPR017455">
    <property type="entry name" value="Znf_FYVE-rel"/>
</dbReference>
<feature type="compositionally biased region" description="Polar residues" evidence="5">
    <location>
        <begin position="412"/>
        <end position="430"/>
    </location>
</feature>
<dbReference type="InterPro" id="IPR013083">
    <property type="entry name" value="Znf_RING/FYVE/PHD"/>
</dbReference>
<accession>A0A6G0X887</accession>
<dbReference type="Pfam" id="PF01363">
    <property type="entry name" value="FYVE"/>
    <property type="match status" value="1"/>
</dbReference>
<evidence type="ECO:0000256" key="1">
    <source>
        <dbReference type="ARBA" id="ARBA00022723"/>
    </source>
</evidence>
<feature type="compositionally biased region" description="Low complexity" evidence="5">
    <location>
        <begin position="378"/>
        <end position="395"/>
    </location>
</feature>
<dbReference type="InterPro" id="IPR023393">
    <property type="entry name" value="START-like_dom_sf"/>
</dbReference>
<keyword evidence="3" id="KW-0862">Zinc</keyword>
<evidence type="ECO:0000256" key="3">
    <source>
        <dbReference type="ARBA" id="ARBA00022833"/>
    </source>
</evidence>
<dbReference type="VEuPathDB" id="FungiDB:AeMF1_012711"/>
<evidence type="ECO:0000259" key="6">
    <source>
        <dbReference type="PROSITE" id="PS50178"/>
    </source>
</evidence>
<dbReference type="PANTHER" id="PTHR13510:SF44">
    <property type="entry name" value="RABENOSYN-5"/>
    <property type="match status" value="1"/>
</dbReference>
<evidence type="ECO:0000256" key="2">
    <source>
        <dbReference type="ARBA" id="ARBA00022771"/>
    </source>
</evidence>
<dbReference type="InterPro" id="IPR052727">
    <property type="entry name" value="Rab4/Rab5_effector"/>
</dbReference>
<feature type="region of interest" description="Disordered" evidence="5">
    <location>
        <begin position="507"/>
        <end position="535"/>
    </location>
</feature>
<dbReference type="EMBL" id="VJMJ01000089">
    <property type="protein sequence ID" value="KAF0736197.1"/>
    <property type="molecule type" value="Genomic_DNA"/>
</dbReference>
<dbReference type="InterPro" id="IPR011011">
    <property type="entry name" value="Znf_FYVE_PHD"/>
</dbReference>
<dbReference type="Proteomes" id="UP000481153">
    <property type="component" value="Unassembled WGS sequence"/>
</dbReference>
<comment type="caution">
    <text evidence="7">The sequence shown here is derived from an EMBL/GenBank/DDBJ whole genome shotgun (WGS) entry which is preliminary data.</text>
</comment>
<dbReference type="SUPFAM" id="SSF57903">
    <property type="entry name" value="FYVE/PHD zinc finger"/>
    <property type="match status" value="1"/>
</dbReference>
<feature type="domain" description="FYVE-type" evidence="6">
    <location>
        <begin position="263"/>
        <end position="318"/>
    </location>
</feature>
<feature type="compositionally biased region" description="Basic and acidic residues" evidence="5">
    <location>
        <begin position="510"/>
        <end position="520"/>
    </location>
</feature>
<dbReference type="SMART" id="SM00064">
    <property type="entry name" value="FYVE"/>
    <property type="match status" value="1"/>
</dbReference>
<evidence type="ECO:0000256" key="4">
    <source>
        <dbReference type="PROSITE-ProRule" id="PRU00091"/>
    </source>
</evidence>
<dbReference type="Gene3D" id="3.30.530.20">
    <property type="match status" value="1"/>
</dbReference>
<evidence type="ECO:0000313" key="7">
    <source>
        <dbReference type="EMBL" id="KAF0736197.1"/>
    </source>
</evidence>
<evidence type="ECO:0000256" key="5">
    <source>
        <dbReference type="SAM" id="MobiDB-lite"/>
    </source>
</evidence>
<dbReference type="CDD" id="cd00065">
    <property type="entry name" value="FYVE_like_SF"/>
    <property type="match status" value="1"/>
</dbReference>
<reference evidence="7 8" key="1">
    <citation type="submission" date="2019-07" db="EMBL/GenBank/DDBJ databases">
        <title>Genomics analysis of Aphanomyces spp. identifies a new class of oomycete effector associated with host adaptation.</title>
        <authorList>
            <person name="Gaulin E."/>
        </authorList>
    </citation>
    <scope>NUCLEOTIDE SEQUENCE [LARGE SCALE GENOMIC DNA]</scope>
    <source>
        <strain evidence="7 8">ATCC 201684</strain>
    </source>
</reference>
<dbReference type="SUPFAM" id="SSF55961">
    <property type="entry name" value="Bet v1-like"/>
    <property type="match status" value="1"/>
</dbReference>
<protein>
    <recommendedName>
        <fullName evidence="6">FYVE-type domain-containing protein</fullName>
    </recommendedName>
</protein>
<evidence type="ECO:0000313" key="8">
    <source>
        <dbReference type="Proteomes" id="UP000481153"/>
    </source>
</evidence>
<organism evidence="7 8">
    <name type="scientific">Aphanomyces euteiches</name>
    <dbReference type="NCBI Taxonomy" id="100861"/>
    <lineage>
        <taxon>Eukaryota</taxon>
        <taxon>Sar</taxon>
        <taxon>Stramenopiles</taxon>
        <taxon>Oomycota</taxon>
        <taxon>Saprolegniomycetes</taxon>
        <taxon>Saprolegniales</taxon>
        <taxon>Verrucalvaceae</taxon>
        <taxon>Aphanomyces</taxon>
    </lineage>
</organism>
<dbReference type="PANTHER" id="PTHR13510">
    <property type="entry name" value="FYVE-FINGER-CONTAINING RAB5 EFFECTOR PROTEIN RABENOSYN-5-RELATED"/>
    <property type="match status" value="1"/>
</dbReference>
<proteinExistence type="predicted"/>
<dbReference type="AlphaFoldDB" id="A0A6G0X887"/>
<dbReference type="PROSITE" id="PS50178">
    <property type="entry name" value="ZF_FYVE"/>
    <property type="match status" value="1"/>
</dbReference>